<evidence type="ECO:0000313" key="4">
    <source>
        <dbReference type="Proteomes" id="UP000053558"/>
    </source>
</evidence>
<evidence type="ECO:0000256" key="1">
    <source>
        <dbReference type="SAM" id="Coils"/>
    </source>
</evidence>
<proteinExistence type="predicted"/>
<reference evidence="4" key="1">
    <citation type="journal article" date="2012" name="Science">
        <title>The Paleozoic origin of enzymatic lignin decomposition reconstructed from 31 fungal genomes.</title>
        <authorList>
            <person name="Floudas D."/>
            <person name="Binder M."/>
            <person name="Riley R."/>
            <person name="Barry K."/>
            <person name="Blanchette R.A."/>
            <person name="Henrissat B."/>
            <person name="Martinez A.T."/>
            <person name="Otillar R."/>
            <person name="Spatafora J.W."/>
            <person name="Yadav J.S."/>
            <person name="Aerts A."/>
            <person name="Benoit I."/>
            <person name="Boyd A."/>
            <person name="Carlson A."/>
            <person name="Copeland A."/>
            <person name="Coutinho P.M."/>
            <person name="de Vries R.P."/>
            <person name="Ferreira P."/>
            <person name="Findley K."/>
            <person name="Foster B."/>
            <person name="Gaskell J."/>
            <person name="Glotzer D."/>
            <person name="Gorecki P."/>
            <person name="Heitman J."/>
            <person name="Hesse C."/>
            <person name="Hori C."/>
            <person name="Igarashi K."/>
            <person name="Jurgens J.A."/>
            <person name="Kallen N."/>
            <person name="Kersten P."/>
            <person name="Kohler A."/>
            <person name="Kuees U."/>
            <person name="Kumar T.K.A."/>
            <person name="Kuo A."/>
            <person name="LaButti K."/>
            <person name="Larrondo L.F."/>
            <person name="Lindquist E."/>
            <person name="Ling A."/>
            <person name="Lombard V."/>
            <person name="Lucas S."/>
            <person name="Lundell T."/>
            <person name="Martin R."/>
            <person name="McLaughlin D.J."/>
            <person name="Morgenstern I."/>
            <person name="Morin E."/>
            <person name="Murat C."/>
            <person name="Nagy L.G."/>
            <person name="Nolan M."/>
            <person name="Ohm R.A."/>
            <person name="Patyshakuliyeva A."/>
            <person name="Rokas A."/>
            <person name="Ruiz-Duenas F.J."/>
            <person name="Sabat G."/>
            <person name="Salamov A."/>
            <person name="Samejima M."/>
            <person name="Schmutz J."/>
            <person name="Slot J.C."/>
            <person name="St John F."/>
            <person name="Stenlid J."/>
            <person name="Sun H."/>
            <person name="Sun S."/>
            <person name="Syed K."/>
            <person name="Tsang A."/>
            <person name="Wiebenga A."/>
            <person name="Young D."/>
            <person name="Pisabarro A."/>
            <person name="Eastwood D.C."/>
            <person name="Martin F."/>
            <person name="Cullen D."/>
            <person name="Grigoriev I.V."/>
            <person name="Hibbett D.S."/>
        </authorList>
    </citation>
    <scope>NUCLEOTIDE SEQUENCE [LARGE SCALE GENOMIC DNA]</scope>
    <source>
        <strain evidence="4">RWD-64-598 SS2</strain>
    </source>
</reference>
<dbReference type="GeneID" id="19201143"/>
<dbReference type="EMBL" id="JH711580">
    <property type="protein sequence ID" value="EIW80091.1"/>
    <property type="molecule type" value="Genomic_DNA"/>
</dbReference>
<evidence type="ECO:0000256" key="2">
    <source>
        <dbReference type="SAM" id="MobiDB-lite"/>
    </source>
</evidence>
<accession>A0A5M3MN99</accession>
<dbReference type="SUPFAM" id="SSF57997">
    <property type="entry name" value="Tropomyosin"/>
    <property type="match status" value="1"/>
</dbReference>
<protein>
    <submittedName>
        <fullName evidence="3">Uncharacterized protein</fullName>
    </submittedName>
</protein>
<name>A0A5M3MN99_CONPW</name>
<feature type="coiled-coil region" evidence="1">
    <location>
        <begin position="245"/>
        <end position="286"/>
    </location>
</feature>
<dbReference type="AlphaFoldDB" id="A0A5M3MN99"/>
<dbReference type="Gene3D" id="1.20.5.170">
    <property type="match status" value="1"/>
</dbReference>
<dbReference type="KEGG" id="cput:CONPUDRAFT_138135"/>
<evidence type="ECO:0000313" key="3">
    <source>
        <dbReference type="EMBL" id="EIW80091.1"/>
    </source>
</evidence>
<keyword evidence="1" id="KW-0175">Coiled coil</keyword>
<organism evidence="3 4">
    <name type="scientific">Coniophora puteana (strain RWD-64-598)</name>
    <name type="common">Brown rot fungus</name>
    <dbReference type="NCBI Taxonomy" id="741705"/>
    <lineage>
        <taxon>Eukaryota</taxon>
        <taxon>Fungi</taxon>
        <taxon>Dikarya</taxon>
        <taxon>Basidiomycota</taxon>
        <taxon>Agaricomycotina</taxon>
        <taxon>Agaricomycetes</taxon>
        <taxon>Agaricomycetidae</taxon>
        <taxon>Boletales</taxon>
        <taxon>Coniophorineae</taxon>
        <taxon>Coniophoraceae</taxon>
        <taxon>Coniophora</taxon>
    </lineage>
</organism>
<comment type="caution">
    <text evidence="3">The sequence shown here is derived from an EMBL/GenBank/DDBJ whole genome shotgun (WGS) entry which is preliminary data.</text>
</comment>
<dbReference type="Proteomes" id="UP000053558">
    <property type="component" value="Unassembled WGS sequence"/>
</dbReference>
<gene>
    <name evidence="3" type="ORF">CONPUDRAFT_138135</name>
</gene>
<keyword evidence="4" id="KW-1185">Reference proteome</keyword>
<sequence>MSKVQEHSVSFHEVVDVTTSSVITTFCLYSGRGWPTPCLGVLGDMYLDLATYDLLAKLSGGWNIWAGPAYGREVDDSEYHWSRFKAHLHPHPSVLRDELSPSSSRFLWCNEDGVYWWTEDEIHKDRRKVRNVPSNDYVRMNGRWIVRRLVSRKYSHLEPPQKGQVRKSADHSTDTPKSGPALKKRRLETSAINQRIDENKTASSSTSSPGMPEQYEGPLMQVREQFNIFLRSTIQSARQEAVEDTVDLRCRLEAVESRAKKAEADVTKRDKRIAKLEEELAKVSARGYSQTRAALHRIGKRSASGIPAFTRQHASVKCELD</sequence>
<feature type="region of interest" description="Disordered" evidence="2">
    <location>
        <begin position="156"/>
        <end position="215"/>
    </location>
</feature>
<dbReference type="RefSeq" id="XP_007770368.1">
    <property type="nucleotide sequence ID" value="XM_007772178.1"/>
</dbReference>